<protein>
    <submittedName>
        <fullName evidence="1">Uncharacterized protein</fullName>
    </submittedName>
</protein>
<sequence>MACFLKGLLGALLMLALAAAIIPQYSDYRVLAETSNLLVQLEPVQRAIEADAVKQKSFAGMAKHLANTAFIPNKLTVFEVTEAGVIIAKGGRDGQMIICPPHCLTGKSRGDVSAPLTMTCPPGAKAPVRRRIAAPHPPV</sequence>
<evidence type="ECO:0000313" key="2">
    <source>
        <dbReference type="Proteomes" id="UP000662888"/>
    </source>
</evidence>
<dbReference type="RefSeq" id="WP_206091909.1">
    <property type="nucleotide sequence ID" value="NZ_CP065053.1"/>
</dbReference>
<dbReference type="EMBL" id="CP065053">
    <property type="protein sequence ID" value="QPI52460.1"/>
    <property type="molecule type" value="Genomic_DNA"/>
</dbReference>
<dbReference type="Proteomes" id="UP000662888">
    <property type="component" value="Chromosome"/>
</dbReference>
<accession>A0AA49AB74</accession>
<proteinExistence type="predicted"/>
<gene>
    <name evidence="1" type="ORF">IV454_13785</name>
</gene>
<reference evidence="1 2" key="1">
    <citation type="submission" date="2020-11" db="EMBL/GenBank/DDBJ databases">
        <authorList>
            <person name="Sun Q."/>
        </authorList>
    </citation>
    <scope>NUCLEOTIDE SEQUENCE [LARGE SCALE GENOMIC DNA]</scope>
    <source>
        <strain evidence="1 2">P8398</strain>
    </source>
</reference>
<organism evidence="1 2">
    <name type="scientific">Massilia antarctica</name>
    <dbReference type="NCBI Taxonomy" id="2765360"/>
    <lineage>
        <taxon>Bacteria</taxon>
        <taxon>Pseudomonadati</taxon>
        <taxon>Pseudomonadota</taxon>
        <taxon>Betaproteobacteria</taxon>
        <taxon>Burkholderiales</taxon>
        <taxon>Oxalobacteraceae</taxon>
        <taxon>Telluria group</taxon>
        <taxon>Massilia</taxon>
    </lineage>
</organism>
<name>A0AA49AB74_9BURK</name>
<evidence type="ECO:0000313" key="1">
    <source>
        <dbReference type="EMBL" id="QPI52460.1"/>
    </source>
</evidence>
<keyword evidence="2" id="KW-1185">Reference proteome</keyword>